<protein>
    <recommendedName>
        <fullName evidence="4">NAD(+) diphosphatase</fullName>
        <ecNumber evidence="4">3.6.1.22</ecNumber>
    </recommendedName>
</protein>
<dbReference type="VEuPathDB" id="FungiDB:GW608_M05643"/>
<dbReference type="InterPro" id="IPR020084">
    <property type="entry name" value="NUDIX_hydrolase_CS"/>
</dbReference>
<dbReference type="VEuPathDB" id="FungiDB:GVI51_M05643"/>
<dbReference type="GO" id="GO:0046872">
    <property type="term" value="F:metal ion binding"/>
    <property type="evidence" value="ECO:0007669"/>
    <property type="project" value="UniProtKB-KW"/>
</dbReference>
<dbReference type="InterPro" id="IPR050241">
    <property type="entry name" value="NAD-cap_RNA_hydrolase_NudC"/>
</dbReference>
<evidence type="ECO:0000256" key="4">
    <source>
        <dbReference type="ARBA" id="ARBA00012381"/>
    </source>
</evidence>
<dbReference type="Pfam" id="PF00293">
    <property type="entry name" value="NUDIX"/>
    <property type="match status" value="1"/>
</dbReference>
<evidence type="ECO:0000256" key="8">
    <source>
        <dbReference type="ARBA" id="ARBA00023027"/>
    </source>
</evidence>
<keyword evidence="6" id="KW-0378">Hydrolase</keyword>
<dbReference type="CDD" id="cd03429">
    <property type="entry name" value="NUDIX_NADH_pyrophosphatase_Nudt13"/>
    <property type="match status" value="1"/>
</dbReference>
<evidence type="ECO:0000256" key="7">
    <source>
        <dbReference type="ARBA" id="ARBA00022842"/>
    </source>
</evidence>
<evidence type="ECO:0000259" key="10">
    <source>
        <dbReference type="PROSITE" id="PS51462"/>
    </source>
</evidence>
<dbReference type="PANTHER" id="PTHR42904:SF6">
    <property type="entry name" value="NAD-CAPPED RNA HYDROLASE NUDT12"/>
    <property type="match status" value="1"/>
</dbReference>
<organism evidence="11 12">
    <name type="scientific">Candida glabrata</name>
    <name type="common">Yeast</name>
    <name type="synonym">Torulopsis glabrata</name>
    <dbReference type="NCBI Taxonomy" id="5478"/>
    <lineage>
        <taxon>Eukaryota</taxon>
        <taxon>Fungi</taxon>
        <taxon>Dikarya</taxon>
        <taxon>Ascomycota</taxon>
        <taxon>Saccharomycotina</taxon>
        <taxon>Saccharomycetes</taxon>
        <taxon>Saccharomycetales</taxon>
        <taxon>Saccharomycetaceae</taxon>
        <taxon>Nakaseomyces</taxon>
    </lineage>
</organism>
<dbReference type="GO" id="GO:0035529">
    <property type="term" value="F:NADH pyrophosphatase activity"/>
    <property type="evidence" value="ECO:0007669"/>
    <property type="project" value="TreeGrafter"/>
</dbReference>
<proteinExistence type="inferred from homology"/>
<dbReference type="GO" id="GO:0006742">
    <property type="term" value="P:NADP+ catabolic process"/>
    <property type="evidence" value="ECO:0007669"/>
    <property type="project" value="TreeGrafter"/>
</dbReference>
<evidence type="ECO:0000313" key="12">
    <source>
        <dbReference type="Proteomes" id="UP000054886"/>
    </source>
</evidence>
<dbReference type="VEuPathDB" id="FungiDB:GWK60_M05643"/>
<gene>
    <name evidence="11" type="ORF">AO440_004099</name>
</gene>
<dbReference type="VEuPathDB" id="FungiDB:CAGL0M05687g"/>
<evidence type="ECO:0000256" key="6">
    <source>
        <dbReference type="ARBA" id="ARBA00022801"/>
    </source>
</evidence>
<evidence type="ECO:0000256" key="5">
    <source>
        <dbReference type="ARBA" id="ARBA00022723"/>
    </source>
</evidence>
<dbReference type="InterPro" id="IPR049734">
    <property type="entry name" value="NudC-like_C"/>
</dbReference>
<dbReference type="EMBL" id="LLZZ01000117">
    <property type="protein sequence ID" value="KTB04233.1"/>
    <property type="molecule type" value="Genomic_DNA"/>
</dbReference>
<dbReference type="PROSITE" id="PS51462">
    <property type="entry name" value="NUDIX"/>
    <property type="match status" value="1"/>
</dbReference>
<dbReference type="Proteomes" id="UP000054886">
    <property type="component" value="Unassembled WGS sequence"/>
</dbReference>
<accession>A0A0W0CXA8</accession>
<comment type="catalytic activity">
    <reaction evidence="9">
        <text>a 5'-end NAD(+)-phospho-ribonucleoside in mRNA + H2O = a 5'-end phospho-adenosine-phospho-ribonucleoside in mRNA + beta-nicotinamide D-ribonucleotide + 2 H(+)</text>
        <dbReference type="Rhea" id="RHEA:60876"/>
        <dbReference type="Rhea" id="RHEA-COMP:15698"/>
        <dbReference type="Rhea" id="RHEA-COMP:15719"/>
        <dbReference type="ChEBI" id="CHEBI:14649"/>
        <dbReference type="ChEBI" id="CHEBI:15377"/>
        <dbReference type="ChEBI" id="CHEBI:15378"/>
        <dbReference type="ChEBI" id="CHEBI:144029"/>
        <dbReference type="ChEBI" id="CHEBI:144051"/>
    </reaction>
    <physiologicalReaction direction="left-to-right" evidence="9">
        <dbReference type="Rhea" id="RHEA:60877"/>
    </physiologicalReaction>
</comment>
<dbReference type="InterPro" id="IPR000086">
    <property type="entry name" value="NUDIX_hydrolase_dom"/>
</dbReference>
<dbReference type="InterPro" id="IPR015797">
    <property type="entry name" value="NUDIX_hydrolase-like_dom_sf"/>
</dbReference>
<comment type="cofactor">
    <cofactor evidence="2">
        <name>Zn(2+)</name>
        <dbReference type="ChEBI" id="CHEBI:29105"/>
    </cofactor>
</comment>
<dbReference type="GO" id="GO:0005829">
    <property type="term" value="C:cytosol"/>
    <property type="evidence" value="ECO:0007669"/>
    <property type="project" value="TreeGrafter"/>
</dbReference>
<evidence type="ECO:0000256" key="3">
    <source>
        <dbReference type="ARBA" id="ARBA00009595"/>
    </source>
</evidence>
<feature type="domain" description="Nudix hydrolase" evidence="10">
    <location>
        <begin position="208"/>
        <end position="342"/>
    </location>
</feature>
<dbReference type="GO" id="GO:0110155">
    <property type="term" value="P:NAD-cap decapping"/>
    <property type="evidence" value="ECO:0007669"/>
    <property type="project" value="EnsemblFungi"/>
</dbReference>
<dbReference type="GO" id="GO:0000210">
    <property type="term" value="F:NAD+ diphosphatase activity"/>
    <property type="evidence" value="ECO:0007669"/>
    <property type="project" value="EnsemblFungi"/>
</dbReference>
<dbReference type="AlphaFoldDB" id="A0A0W0CXA8"/>
<dbReference type="SUPFAM" id="SSF55811">
    <property type="entry name" value="Nudix"/>
    <property type="match status" value="1"/>
</dbReference>
<comment type="caution">
    <text evidence="11">The sequence shown here is derived from an EMBL/GenBank/DDBJ whole genome shotgun (WGS) entry which is preliminary data.</text>
</comment>
<dbReference type="Gene3D" id="3.90.79.10">
    <property type="entry name" value="Nucleoside Triphosphate Pyrophosphohydrolase"/>
    <property type="match status" value="1"/>
</dbReference>
<keyword evidence="7" id="KW-0460">Magnesium</keyword>
<comment type="similarity">
    <text evidence="3">Belongs to the Nudix hydrolase family. NudC subfamily.</text>
</comment>
<reference evidence="11 12" key="1">
    <citation type="submission" date="2015-10" db="EMBL/GenBank/DDBJ databases">
        <title>Draft genomes sequences of Candida glabrata isolates 1A, 1B, 2A, 2B, 3A and 3B.</title>
        <authorList>
            <person name="Haavelsrud O.E."/>
            <person name="Gaustad P."/>
        </authorList>
    </citation>
    <scope>NUCLEOTIDE SEQUENCE [LARGE SCALE GENOMIC DNA]</scope>
    <source>
        <strain evidence="11">910700640</strain>
    </source>
</reference>
<sequence>MSNFFGDVGLNRVSFLREDTEFIKLAFTSSEAKFIVFVNGEAFYDISSDGKPQLHIETSTSLKGIITTLSPLLETKDLRVDVSGVSITFLGLDDRIDGFSYKGKYKGAPYFGLEFKVDDKTLLTPKDIEFTTSLQRMDRESLFMIDNHSATLYSHAKMYLDWLNKYKFCPGCGSVIYPVHGGTKLQCSSAPEVNCNVRNARVNNVCFPRSDPVIIIAMANEDYSKICLARSFRKHGNFVMYSTIAGFMEPGESIENACAREIWEETGVHCDVDNVKIISSQPWPYPANLMIGCLGIVKFNNKDEIIDLGNDPELMDAQWFDTNEVRAAMDSYKTGWLVPFKDEINFPGETAIAHHLIRHVCKQHQRLQKL</sequence>
<dbReference type="VEuPathDB" id="FungiDB:B1J91_M05687g"/>
<comment type="cofactor">
    <cofactor evidence="1">
        <name>Mg(2+)</name>
        <dbReference type="ChEBI" id="CHEBI:18420"/>
    </cofactor>
</comment>
<dbReference type="Gene3D" id="3.90.79.20">
    <property type="match status" value="1"/>
</dbReference>
<keyword evidence="5" id="KW-0479">Metal-binding</keyword>
<dbReference type="PROSITE" id="PS00893">
    <property type="entry name" value="NUDIX_BOX"/>
    <property type="match status" value="1"/>
</dbReference>
<dbReference type="PANTHER" id="PTHR42904">
    <property type="entry name" value="NUDIX HYDROLASE, NUDC SUBFAMILY"/>
    <property type="match status" value="1"/>
</dbReference>
<evidence type="ECO:0000313" key="11">
    <source>
        <dbReference type="EMBL" id="KTB04233.1"/>
    </source>
</evidence>
<dbReference type="EC" id="3.6.1.22" evidence="4"/>
<evidence type="ECO:0000256" key="1">
    <source>
        <dbReference type="ARBA" id="ARBA00001946"/>
    </source>
</evidence>
<evidence type="ECO:0000256" key="2">
    <source>
        <dbReference type="ARBA" id="ARBA00001947"/>
    </source>
</evidence>
<dbReference type="OrthoDB" id="10249612at2759"/>
<keyword evidence="8" id="KW-0520">NAD</keyword>
<evidence type="ECO:0000256" key="9">
    <source>
        <dbReference type="ARBA" id="ARBA00023679"/>
    </source>
</evidence>
<dbReference type="GO" id="GO:0005777">
    <property type="term" value="C:peroxisome"/>
    <property type="evidence" value="ECO:0007669"/>
    <property type="project" value="EnsemblFungi"/>
</dbReference>
<name>A0A0W0CXA8_CANGB</name>
<dbReference type="GO" id="GO:0019677">
    <property type="term" value="P:NAD+ catabolic process"/>
    <property type="evidence" value="ECO:0007669"/>
    <property type="project" value="TreeGrafter"/>
</dbReference>